<dbReference type="Pfam" id="PF02413">
    <property type="entry name" value="Caudo_TAP"/>
    <property type="match status" value="1"/>
</dbReference>
<name>A0A0N8SK97_PSESX</name>
<protein>
    <submittedName>
        <fullName evidence="2">Tail fiber assembly protein</fullName>
    </submittedName>
</protein>
<dbReference type="GeneID" id="1185057"/>
<accession>A0A0N8SK97</accession>
<sequence>MSNVLNARNPYWSSQARATIELMVVFEGLEETHGELPFTASPHDPEPHGVELYERALAGEFGPVQDTPIELVRVQVMCARGDRSAAATARIDELVNQYEELQDAVSLDMATDDQRKALPAVRAEIDAYRLYRVQLGQLDTKPGYPLDFEWPTPPANPFVYEPPEPEAPAQDVSDDDQQST</sequence>
<feature type="compositionally biased region" description="Pro residues" evidence="1">
    <location>
        <begin position="151"/>
        <end position="166"/>
    </location>
</feature>
<feature type="region of interest" description="Disordered" evidence="1">
    <location>
        <begin position="146"/>
        <end position="180"/>
    </location>
</feature>
<dbReference type="InterPro" id="IPR003458">
    <property type="entry name" value="Phage_T4_Gp38_tail_assem"/>
</dbReference>
<proteinExistence type="predicted"/>
<dbReference type="RefSeq" id="WP_004407132.1">
    <property type="nucleotide sequence ID" value="NZ_JAFFRY010000031.1"/>
</dbReference>
<dbReference type="AlphaFoldDB" id="A0A0N8SK97"/>
<comment type="caution">
    <text evidence="2">The sequence shown here is derived from an EMBL/GenBank/DDBJ whole genome shotgun (WGS) entry which is preliminary data.</text>
</comment>
<evidence type="ECO:0000313" key="2">
    <source>
        <dbReference type="EMBL" id="MDH4624407.1"/>
    </source>
</evidence>
<gene>
    <name evidence="2" type="ORF">JW322_22215</name>
</gene>
<evidence type="ECO:0000256" key="1">
    <source>
        <dbReference type="SAM" id="MobiDB-lite"/>
    </source>
</evidence>
<evidence type="ECO:0000313" key="3">
    <source>
        <dbReference type="Proteomes" id="UP001162155"/>
    </source>
</evidence>
<dbReference type="EMBL" id="JAFFRZ010000001">
    <property type="protein sequence ID" value="MDH4624407.1"/>
    <property type="molecule type" value="Genomic_DNA"/>
</dbReference>
<reference evidence="2" key="1">
    <citation type="submission" date="2021-02" db="EMBL/GenBank/DDBJ databases">
        <title>Genome analysis of blister spot of apple pathogen from New York area.</title>
        <authorList>
            <person name="Kandel P."/>
            <person name="Hockett K.L."/>
            <person name="Santander R."/>
            <person name="Acimovic S."/>
        </authorList>
    </citation>
    <scope>NUCLEOTIDE SEQUENCE</scope>
    <source>
        <strain evidence="2">PSP1</strain>
    </source>
</reference>
<organism evidence="2 3">
    <name type="scientific">Pseudomonas syringae pv. papulans</name>
    <dbReference type="NCBI Taxonomy" id="83963"/>
    <lineage>
        <taxon>Bacteria</taxon>
        <taxon>Pseudomonadati</taxon>
        <taxon>Pseudomonadota</taxon>
        <taxon>Gammaproteobacteria</taxon>
        <taxon>Pseudomonadales</taxon>
        <taxon>Pseudomonadaceae</taxon>
        <taxon>Pseudomonas</taxon>
        <taxon>Pseudomonas syringae</taxon>
    </lineage>
</organism>
<dbReference type="Proteomes" id="UP001162155">
    <property type="component" value="Unassembled WGS sequence"/>
</dbReference>